<dbReference type="RefSeq" id="WP_148698549.1">
    <property type="nucleotide sequence ID" value="NZ_CP017834.1"/>
</dbReference>
<keyword evidence="3 8" id="KW-0699">rRNA-binding</keyword>
<dbReference type="PROSITE" id="PS01143">
    <property type="entry name" value="RIBOSOMAL_L31"/>
    <property type="match status" value="1"/>
</dbReference>
<feature type="binding site" evidence="8">
    <location>
        <position position="36"/>
    </location>
    <ligand>
        <name>Zn(2+)</name>
        <dbReference type="ChEBI" id="CHEBI:29105"/>
    </ligand>
</feature>
<dbReference type="AlphaFoldDB" id="A0A1L4D3N9"/>
<comment type="cofactor">
    <cofactor evidence="8">
        <name>Zn(2+)</name>
        <dbReference type="ChEBI" id="CHEBI:29105"/>
    </cofactor>
    <text evidence="8">Binds 1 zinc ion per subunit.</text>
</comment>
<evidence type="ECO:0000256" key="8">
    <source>
        <dbReference type="HAMAP-Rule" id="MF_00501"/>
    </source>
</evidence>
<dbReference type="Proteomes" id="UP000184731">
    <property type="component" value="Chromosome"/>
</dbReference>
<keyword evidence="4 8" id="KW-0694">RNA-binding</keyword>
<name>A0A1L4D3N9_9BACT</name>
<dbReference type="GO" id="GO:1990904">
    <property type="term" value="C:ribonucleoprotein complex"/>
    <property type="evidence" value="ECO:0007669"/>
    <property type="project" value="UniProtKB-KW"/>
</dbReference>
<dbReference type="Gene3D" id="4.10.830.30">
    <property type="entry name" value="Ribosomal protein L31"/>
    <property type="match status" value="1"/>
</dbReference>
<dbReference type="EMBL" id="CP017834">
    <property type="protein sequence ID" value="APJ04792.1"/>
    <property type="molecule type" value="Genomic_DNA"/>
</dbReference>
<dbReference type="SUPFAM" id="SSF143800">
    <property type="entry name" value="L28p-like"/>
    <property type="match status" value="1"/>
</dbReference>
<comment type="similarity">
    <text evidence="1 8">Belongs to the bacterial ribosomal protein bL31 family. Type A subfamily.</text>
</comment>
<dbReference type="InterPro" id="IPR002150">
    <property type="entry name" value="Ribosomal_bL31"/>
</dbReference>
<dbReference type="GO" id="GO:0019843">
    <property type="term" value="F:rRNA binding"/>
    <property type="evidence" value="ECO:0007669"/>
    <property type="project" value="UniProtKB-KW"/>
</dbReference>
<evidence type="ECO:0000256" key="4">
    <source>
        <dbReference type="ARBA" id="ARBA00022884"/>
    </source>
</evidence>
<evidence type="ECO:0000256" key="2">
    <source>
        <dbReference type="ARBA" id="ARBA00011838"/>
    </source>
</evidence>
<keyword evidence="8" id="KW-0479">Metal-binding</keyword>
<dbReference type="GO" id="GO:0003735">
    <property type="term" value="F:structural constituent of ribosome"/>
    <property type="evidence" value="ECO:0007669"/>
    <property type="project" value="InterPro"/>
</dbReference>
<evidence type="ECO:0000313" key="9">
    <source>
        <dbReference type="EMBL" id="APJ04792.1"/>
    </source>
</evidence>
<accession>A0A1L4D3N9</accession>
<proteinExistence type="inferred from homology"/>
<sequence>MRENIHPKFGPCEVHCACGNTFETRSTKNVLKIETCSVCHPFWTGKHKVLDTAGRIERFNRKYAAKAVQTSK</sequence>
<keyword evidence="5 8" id="KW-0689">Ribosomal protein</keyword>
<dbReference type="PANTHER" id="PTHR33280:SF1">
    <property type="entry name" value="LARGE RIBOSOMAL SUBUNIT PROTEIN BL31C"/>
    <property type="match status" value="1"/>
</dbReference>
<feature type="binding site" evidence="8">
    <location>
        <position position="18"/>
    </location>
    <ligand>
        <name>Zn(2+)</name>
        <dbReference type="ChEBI" id="CHEBI:29105"/>
    </ligand>
</feature>
<evidence type="ECO:0000256" key="1">
    <source>
        <dbReference type="ARBA" id="ARBA00009296"/>
    </source>
</evidence>
<dbReference type="HAMAP" id="MF_00501">
    <property type="entry name" value="Ribosomal_bL31_1"/>
    <property type="match status" value="1"/>
</dbReference>
<evidence type="ECO:0000256" key="6">
    <source>
        <dbReference type="ARBA" id="ARBA00023274"/>
    </source>
</evidence>
<dbReference type="GO" id="GO:0005840">
    <property type="term" value="C:ribosome"/>
    <property type="evidence" value="ECO:0007669"/>
    <property type="project" value="UniProtKB-KW"/>
</dbReference>
<dbReference type="NCBIfam" id="TIGR00105">
    <property type="entry name" value="L31"/>
    <property type="match status" value="1"/>
</dbReference>
<evidence type="ECO:0000256" key="5">
    <source>
        <dbReference type="ARBA" id="ARBA00022980"/>
    </source>
</evidence>
<dbReference type="Pfam" id="PF01197">
    <property type="entry name" value="Ribosomal_L31"/>
    <property type="match status" value="1"/>
</dbReference>
<evidence type="ECO:0000256" key="3">
    <source>
        <dbReference type="ARBA" id="ARBA00022730"/>
    </source>
</evidence>
<keyword evidence="6 8" id="KW-0687">Ribonucleoprotein</keyword>
<dbReference type="NCBIfam" id="NF000612">
    <property type="entry name" value="PRK00019.1"/>
    <property type="match status" value="1"/>
</dbReference>
<evidence type="ECO:0000313" key="10">
    <source>
        <dbReference type="Proteomes" id="UP000184731"/>
    </source>
</evidence>
<dbReference type="OrthoDB" id="5295635at2"/>
<feature type="binding site" evidence="8">
    <location>
        <position position="39"/>
    </location>
    <ligand>
        <name>Zn(2+)</name>
        <dbReference type="ChEBI" id="CHEBI:29105"/>
    </ligand>
</feature>
<dbReference type="InterPro" id="IPR034704">
    <property type="entry name" value="Ribosomal_bL28/bL31-like_sf"/>
</dbReference>
<feature type="binding site" evidence="8">
    <location>
        <position position="16"/>
    </location>
    <ligand>
        <name>Zn(2+)</name>
        <dbReference type="ChEBI" id="CHEBI:29105"/>
    </ligand>
</feature>
<gene>
    <name evidence="8" type="primary">rpmE</name>
    <name evidence="9" type="ORF">AXG55_13145</name>
</gene>
<protein>
    <recommendedName>
        <fullName evidence="7 8">Large ribosomal subunit protein bL31</fullName>
    </recommendedName>
</protein>
<keyword evidence="8" id="KW-0862">Zinc</keyword>
<comment type="subunit">
    <text evidence="2 8">Part of the 50S ribosomal subunit.</text>
</comment>
<dbReference type="InterPro" id="IPR042105">
    <property type="entry name" value="Ribosomal_bL31_sf"/>
</dbReference>
<dbReference type="PANTHER" id="PTHR33280">
    <property type="entry name" value="50S RIBOSOMAL PROTEIN L31, CHLOROPLASTIC"/>
    <property type="match status" value="1"/>
</dbReference>
<reference evidence="9 10" key="1">
    <citation type="submission" date="2016-10" db="EMBL/GenBank/DDBJ databases">
        <title>Silvanigrella aquatica sp. nov., isolated from a freshwater lake located in the Black Forest, Germany, description of Silvanigrellaceae fam. nov., Silvanigrellales ord. nov., reclassification of the order Bdellovibrionales in the class Oligoflexia, reclassification of the families Bacteriovoracaceae and Halobacteriovoraceae in the new order Bacteriovoracales ord. nov., and reclassification of the family Pseudobacteriovoracaceae in the order Oligoflexiales.</title>
        <authorList>
            <person name="Hahn M.W."/>
            <person name="Schmidt J."/>
            <person name="Koll U."/>
            <person name="Rohde M."/>
            <person name="Verbag S."/>
            <person name="Pitt A."/>
            <person name="Nakai R."/>
            <person name="Naganuma T."/>
            <person name="Lang E."/>
        </authorList>
    </citation>
    <scope>NUCLEOTIDE SEQUENCE [LARGE SCALE GENOMIC DNA]</scope>
    <source>
        <strain evidence="9 10">MWH-Nonnen-W8red</strain>
    </source>
</reference>
<dbReference type="STRING" id="1915309.AXG55_13145"/>
<dbReference type="GO" id="GO:0046872">
    <property type="term" value="F:metal ion binding"/>
    <property type="evidence" value="ECO:0007669"/>
    <property type="project" value="UniProtKB-KW"/>
</dbReference>
<dbReference type="InterPro" id="IPR027491">
    <property type="entry name" value="Ribosomal_bL31_A"/>
</dbReference>
<dbReference type="GO" id="GO:0006412">
    <property type="term" value="P:translation"/>
    <property type="evidence" value="ECO:0007669"/>
    <property type="project" value="UniProtKB-UniRule"/>
</dbReference>
<comment type="function">
    <text evidence="8">Binds the 23S rRNA.</text>
</comment>
<keyword evidence="10" id="KW-1185">Reference proteome</keyword>
<organism evidence="9 10">
    <name type="scientific">Silvanigrella aquatica</name>
    <dbReference type="NCBI Taxonomy" id="1915309"/>
    <lineage>
        <taxon>Bacteria</taxon>
        <taxon>Pseudomonadati</taxon>
        <taxon>Bdellovibrionota</taxon>
        <taxon>Oligoflexia</taxon>
        <taxon>Silvanigrellales</taxon>
        <taxon>Silvanigrellaceae</taxon>
        <taxon>Silvanigrella</taxon>
    </lineage>
</organism>
<evidence type="ECO:0000256" key="7">
    <source>
        <dbReference type="ARBA" id="ARBA00035687"/>
    </source>
</evidence>
<dbReference type="PRINTS" id="PR01249">
    <property type="entry name" value="RIBOSOMALL31"/>
</dbReference>
<dbReference type="KEGG" id="saqi:AXG55_13145"/>